<keyword evidence="10" id="KW-1185">Reference proteome</keyword>
<dbReference type="EMBL" id="JAWDJO010000039">
    <property type="protein sequence ID" value="KAL1897804.1"/>
    <property type="molecule type" value="Genomic_DNA"/>
</dbReference>
<evidence type="ECO:0000256" key="2">
    <source>
        <dbReference type="ARBA" id="ARBA00022448"/>
    </source>
</evidence>
<name>A0ABR3ZB58_9PEZI</name>
<feature type="signal peptide" evidence="8">
    <location>
        <begin position="1"/>
        <end position="21"/>
    </location>
</feature>
<comment type="caution">
    <text evidence="9">The sequence shown here is derived from an EMBL/GenBank/DDBJ whole genome shotgun (WGS) entry which is preliminary data.</text>
</comment>
<keyword evidence="7" id="KW-0539">Nucleus</keyword>
<keyword evidence="8" id="KW-0732">Signal</keyword>
<evidence type="ECO:0000313" key="9">
    <source>
        <dbReference type="EMBL" id="KAL1897804.1"/>
    </source>
</evidence>
<evidence type="ECO:0000256" key="8">
    <source>
        <dbReference type="SAM" id="SignalP"/>
    </source>
</evidence>
<comment type="subcellular location">
    <subcellularLocation>
        <location evidence="1">Nucleus</location>
        <location evidence="1">Nuclear pore complex</location>
    </subcellularLocation>
</comment>
<keyword evidence="5" id="KW-0811">Translocation</keyword>
<dbReference type="PANTHER" id="PTHR13437">
    <property type="entry name" value="NUCLEOPORIN P58/P45 NUCLEOPORIN-LIKE PROTEIN 1"/>
    <property type="match status" value="1"/>
</dbReference>
<accession>A0ABR3ZB58</accession>
<evidence type="ECO:0000256" key="4">
    <source>
        <dbReference type="ARBA" id="ARBA00022927"/>
    </source>
</evidence>
<keyword evidence="4" id="KW-0653">Protein transport</keyword>
<evidence type="ECO:0000313" key="10">
    <source>
        <dbReference type="Proteomes" id="UP001583280"/>
    </source>
</evidence>
<evidence type="ECO:0000256" key="5">
    <source>
        <dbReference type="ARBA" id="ARBA00023010"/>
    </source>
</evidence>
<sequence length="426" mass="44751">MAVRDLLRLASYMFLRFLVRLDLVSITGNTGGLFGNATAASTTTFTPTTTAIATTTTAAAPPTTPAAATLGTTGGLFGAAATTTNKPTLNQFGSAATTTPAAQTIAPAKPMFGATPAAATTAPATSQPFSTTGNMSLATPAPAAALGGGLFGAVNNTATATPKIGAFGQTAQAQNASAQPQQQQQSVQAVRLDMNQVRGSTKFEDLSKDAQDGIIKIDNIISVIMGWKAEIDGFLPAHEEQIASLGHDVIYLERKYAMVQRAVLGDDVANIQELRSMSNQNIADAQLASKAVDNLKLPMSYHVPGLWTQPTNTSAGGPSAAAVVSEPDLISYFNRHIASLGERDRKLRGYIAEIQAHMPRVEHGLYEKLTQLQATPGMGHQVGALEQIKGVLLDLRDAIIKQAVEVAKTREALMTLEQKLLGRERG</sequence>
<evidence type="ECO:0000256" key="7">
    <source>
        <dbReference type="ARBA" id="ARBA00023242"/>
    </source>
</evidence>
<keyword evidence="3" id="KW-0509">mRNA transport</keyword>
<evidence type="ECO:0000256" key="1">
    <source>
        <dbReference type="ARBA" id="ARBA00004567"/>
    </source>
</evidence>
<keyword evidence="2" id="KW-0813">Transport</keyword>
<protein>
    <submittedName>
        <fullName evidence="9">Uncharacterized protein</fullName>
    </submittedName>
</protein>
<gene>
    <name evidence="9" type="ORF">Cpir12675_002147</name>
</gene>
<reference evidence="9 10" key="1">
    <citation type="journal article" date="2024" name="IMA Fungus">
        <title>IMA Genome - F19 : A genome assembly and annotation guide to empower mycologists, including annotated draft genome sequences of Ceratocystis pirilliformis, Diaporthe australafricana, Fusarium ophioides, Paecilomyces lecythidis, and Sporothrix stenoceras.</title>
        <authorList>
            <person name="Aylward J."/>
            <person name="Wilson A.M."/>
            <person name="Visagie C.M."/>
            <person name="Spraker J."/>
            <person name="Barnes I."/>
            <person name="Buitendag C."/>
            <person name="Ceriani C."/>
            <person name="Del Mar Angel L."/>
            <person name="du Plessis D."/>
            <person name="Fuchs T."/>
            <person name="Gasser K."/>
            <person name="Kramer D."/>
            <person name="Li W."/>
            <person name="Munsamy K."/>
            <person name="Piso A."/>
            <person name="Price J.L."/>
            <person name="Sonnekus B."/>
            <person name="Thomas C."/>
            <person name="van der Nest A."/>
            <person name="van Dijk A."/>
            <person name="van Heerden A."/>
            <person name="van Vuuren N."/>
            <person name="Yilmaz N."/>
            <person name="Duong T.A."/>
            <person name="van der Merwe N.A."/>
            <person name="Wingfield M.J."/>
            <person name="Wingfield B.D."/>
        </authorList>
    </citation>
    <scope>NUCLEOTIDE SEQUENCE [LARGE SCALE GENOMIC DNA]</scope>
    <source>
        <strain evidence="9 10">CMW 12675</strain>
    </source>
</reference>
<dbReference type="Proteomes" id="UP001583280">
    <property type="component" value="Unassembled WGS sequence"/>
</dbReference>
<dbReference type="InterPro" id="IPR024882">
    <property type="entry name" value="NUP58/p45/49"/>
</dbReference>
<proteinExistence type="predicted"/>
<feature type="chain" id="PRO_5047364984" evidence="8">
    <location>
        <begin position="22"/>
        <end position="426"/>
    </location>
</feature>
<dbReference type="PANTHER" id="PTHR13437:SF2">
    <property type="entry name" value="NUCLEOPORIN P58_P45"/>
    <property type="match status" value="1"/>
</dbReference>
<evidence type="ECO:0000256" key="6">
    <source>
        <dbReference type="ARBA" id="ARBA00023132"/>
    </source>
</evidence>
<evidence type="ECO:0000256" key="3">
    <source>
        <dbReference type="ARBA" id="ARBA00022816"/>
    </source>
</evidence>
<organism evidence="9 10">
    <name type="scientific">Ceratocystis pirilliformis</name>
    <dbReference type="NCBI Taxonomy" id="259994"/>
    <lineage>
        <taxon>Eukaryota</taxon>
        <taxon>Fungi</taxon>
        <taxon>Dikarya</taxon>
        <taxon>Ascomycota</taxon>
        <taxon>Pezizomycotina</taxon>
        <taxon>Sordariomycetes</taxon>
        <taxon>Hypocreomycetidae</taxon>
        <taxon>Microascales</taxon>
        <taxon>Ceratocystidaceae</taxon>
        <taxon>Ceratocystis</taxon>
    </lineage>
</organism>
<keyword evidence="6" id="KW-0906">Nuclear pore complex</keyword>